<sequence length="340" mass="36666">MAQEHKFEGWVADDATSVDGNLVWNEYKPKAWEDTDVDIKITHSGMCGSDLHTLRSGWGGTIYPCVVGHEIVGKVVRVGSRAGHFKIGDTVGVSAQNDSCLSRDGACLACESGEENYCTKRINTYDSIHRNGDQAQGGYALYHRCPSHFVVKIPQGVLPEHAPPMLCGGVTVYSPLKRHAVGPQKSVGVIGVGELGHFAILFAKALGARKVVAISRSSGKRFDALQLGADEYISSAEDQDWAQKHARSLDLIINTVSIAEVLTLAGTFVQLGAPEEPLSLPAFSLIRTRACMTGSVIGSPNEIREMLDLAAAKNIRPWVETRPMSEANTAVVDMVEGKPR</sequence>
<comment type="caution">
    <text evidence="7">The sequence shown here is derived from an EMBL/GenBank/DDBJ whole genome shotgun (WGS) entry which is preliminary data.</text>
</comment>
<evidence type="ECO:0000256" key="1">
    <source>
        <dbReference type="ARBA" id="ARBA00001947"/>
    </source>
</evidence>
<dbReference type="SUPFAM" id="SSF50129">
    <property type="entry name" value="GroES-like"/>
    <property type="match status" value="1"/>
</dbReference>
<dbReference type="InterPro" id="IPR013149">
    <property type="entry name" value="ADH-like_C"/>
</dbReference>
<dbReference type="PROSITE" id="PS00059">
    <property type="entry name" value="ADH_ZINC"/>
    <property type="match status" value="1"/>
</dbReference>
<evidence type="ECO:0000313" key="7">
    <source>
        <dbReference type="EMBL" id="VUC30451.1"/>
    </source>
</evidence>
<dbReference type="Gene3D" id="3.90.180.10">
    <property type="entry name" value="Medium-chain alcohol dehydrogenases, catalytic domain"/>
    <property type="match status" value="1"/>
</dbReference>
<dbReference type="Pfam" id="PF08240">
    <property type="entry name" value="ADH_N"/>
    <property type="match status" value="1"/>
</dbReference>
<evidence type="ECO:0000256" key="4">
    <source>
        <dbReference type="ARBA" id="ARBA00023002"/>
    </source>
</evidence>
<dbReference type="PANTHER" id="PTHR42683">
    <property type="entry name" value="ALDEHYDE REDUCTASE"/>
    <property type="match status" value="1"/>
</dbReference>
<proteinExistence type="inferred from homology"/>
<evidence type="ECO:0000256" key="2">
    <source>
        <dbReference type="ARBA" id="ARBA00022723"/>
    </source>
</evidence>
<dbReference type="Proteomes" id="UP000766486">
    <property type="component" value="Unassembled WGS sequence"/>
</dbReference>
<dbReference type="Gene3D" id="3.40.50.720">
    <property type="entry name" value="NAD(P)-binding Rossmann-like Domain"/>
    <property type="match status" value="1"/>
</dbReference>
<comment type="similarity">
    <text evidence="5">Belongs to the zinc-containing alcohol dehydrogenase family.</text>
</comment>
<evidence type="ECO:0000256" key="3">
    <source>
        <dbReference type="ARBA" id="ARBA00022833"/>
    </source>
</evidence>
<keyword evidence="3 5" id="KW-0862">Zinc</keyword>
<keyword evidence="2 5" id="KW-0479">Metal-binding</keyword>
<dbReference type="SMART" id="SM00829">
    <property type="entry name" value="PKS_ER"/>
    <property type="match status" value="1"/>
</dbReference>
<accession>A0ABY6UIL5</accession>
<protein>
    <recommendedName>
        <fullName evidence="6">Enoyl reductase (ER) domain-containing protein</fullName>
    </recommendedName>
</protein>
<comment type="cofactor">
    <cofactor evidence="1 5">
        <name>Zn(2+)</name>
        <dbReference type="ChEBI" id="CHEBI:29105"/>
    </cofactor>
</comment>
<dbReference type="InterPro" id="IPR011032">
    <property type="entry name" value="GroES-like_sf"/>
</dbReference>
<evidence type="ECO:0000259" key="6">
    <source>
        <dbReference type="SMART" id="SM00829"/>
    </source>
</evidence>
<keyword evidence="8" id="KW-1185">Reference proteome</keyword>
<name>A0ABY6UIL5_BIOOC</name>
<evidence type="ECO:0000313" key="8">
    <source>
        <dbReference type="Proteomes" id="UP000766486"/>
    </source>
</evidence>
<evidence type="ECO:0000256" key="5">
    <source>
        <dbReference type="RuleBase" id="RU361277"/>
    </source>
</evidence>
<dbReference type="Pfam" id="PF00107">
    <property type="entry name" value="ADH_zinc_N"/>
    <property type="match status" value="1"/>
</dbReference>
<dbReference type="InterPro" id="IPR002328">
    <property type="entry name" value="ADH_Zn_CS"/>
</dbReference>
<feature type="domain" description="Enoyl reductase (ER)" evidence="6">
    <location>
        <begin position="17"/>
        <end position="339"/>
    </location>
</feature>
<dbReference type="InterPro" id="IPR036291">
    <property type="entry name" value="NAD(P)-bd_dom_sf"/>
</dbReference>
<dbReference type="SUPFAM" id="SSF51735">
    <property type="entry name" value="NAD(P)-binding Rossmann-fold domains"/>
    <property type="match status" value="1"/>
</dbReference>
<reference evidence="7 8" key="1">
    <citation type="submission" date="2019-06" db="EMBL/GenBank/DDBJ databases">
        <authorList>
            <person name="Broberg M."/>
        </authorList>
    </citation>
    <scope>NUCLEOTIDE SEQUENCE [LARGE SCALE GENOMIC DNA]</scope>
</reference>
<keyword evidence="4" id="KW-0560">Oxidoreductase</keyword>
<dbReference type="InterPro" id="IPR013154">
    <property type="entry name" value="ADH-like_N"/>
</dbReference>
<dbReference type="EMBL" id="CABFNS010000820">
    <property type="protein sequence ID" value="VUC30451.1"/>
    <property type="molecule type" value="Genomic_DNA"/>
</dbReference>
<dbReference type="InterPro" id="IPR020843">
    <property type="entry name" value="ER"/>
</dbReference>
<organism evidence="7 8">
    <name type="scientific">Bionectria ochroleuca</name>
    <name type="common">Gliocladium roseum</name>
    <dbReference type="NCBI Taxonomy" id="29856"/>
    <lineage>
        <taxon>Eukaryota</taxon>
        <taxon>Fungi</taxon>
        <taxon>Dikarya</taxon>
        <taxon>Ascomycota</taxon>
        <taxon>Pezizomycotina</taxon>
        <taxon>Sordariomycetes</taxon>
        <taxon>Hypocreomycetidae</taxon>
        <taxon>Hypocreales</taxon>
        <taxon>Bionectriaceae</taxon>
        <taxon>Clonostachys</taxon>
    </lineage>
</organism>
<gene>
    <name evidence="7" type="ORF">CLO192961_LOCUS287432</name>
</gene>
<dbReference type="CDD" id="cd05283">
    <property type="entry name" value="CAD1"/>
    <property type="match status" value="1"/>
</dbReference>
<dbReference type="InterPro" id="IPR047109">
    <property type="entry name" value="CAD-like"/>
</dbReference>